<dbReference type="PANTHER" id="PTHR30625">
    <property type="entry name" value="PROTEIN TOLQ"/>
    <property type="match status" value="1"/>
</dbReference>
<dbReference type="STRING" id="1938817.SAMN06296008_10161"/>
<dbReference type="RefSeq" id="WP_084281863.1">
    <property type="nucleotide sequence ID" value="NZ_FWXJ01000001.1"/>
</dbReference>
<dbReference type="EMBL" id="FWXJ01000001">
    <property type="protein sequence ID" value="SMC30135.1"/>
    <property type="molecule type" value="Genomic_DNA"/>
</dbReference>
<feature type="transmembrane region" description="Helical" evidence="9">
    <location>
        <begin position="165"/>
        <end position="185"/>
    </location>
</feature>
<name>A0A1W1Y1X4_9BURK</name>
<evidence type="ECO:0000256" key="2">
    <source>
        <dbReference type="ARBA" id="ARBA00022448"/>
    </source>
</evidence>
<dbReference type="AlphaFoldDB" id="A0A1W1Y1X4"/>
<dbReference type="OrthoDB" id="4045at2"/>
<feature type="transmembrane region" description="Helical" evidence="9">
    <location>
        <begin position="122"/>
        <end position="145"/>
    </location>
</feature>
<keyword evidence="2 8" id="KW-0813">Transport</keyword>
<evidence type="ECO:0000256" key="6">
    <source>
        <dbReference type="ARBA" id="ARBA00022989"/>
    </source>
</evidence>
<keyword evidence="7 9" id="KW-0472">Membrane</keyword>
<evidence type="ECO:0000259" key="10">
    <source>
        <dbReference type="Pfam" id="PF01618"/>
    </source>
</evidence>
<dbReference type="Pfam" id="PF01618">
    <property type="entry name" value="MotA_ExbB"/>
    <property type="match status" value="1"/>
</dbReference>
<feature type="transmembrane region" description="Helical" evidence="9">
    <location>
        <begin position="12"/>
        <end position="32"/>
    </location>
</feature>
<accession>A0A1W1Y1X4</accession>
<dbReference type="PANTHER" id="PTHR30625:SF15">
    <property type="entry name" value="BIOPOLYMER TRANSPORT PROTEIN EXBB"/>
    <property type="match status" value="1"/>
</dbReference>
<evidence type="ECO:0000256" key="1">
    <source>
        <dbReference type="ARBA" id="ARBA00004651"/>
    </source>
</evidence>
<dbReference type="InterPro" id="IPR050790">
    <property type="entry name" value="ExbB/TolQ_transport"/>
</dbReference>
<evidence type="ECO:0000256" key="7">
    <source>
        <dbReference type="ARBA" id="ARBA00023136"/>
    </source>
</evidence>
<evidence type="ECO:0000256" key="5">
    <source>
        <dbReference type="ARBA" id="ARBA00022927"/>
    </source>
</evidence>
<keyword evidence="4 9" id="KW-0812">Transmembrane</keyword>
<comment type="subcellular location">
    <subcellularLocation>
        <location evidence="1">Cell membrane</location>
        <topology evidence="1">Multi-pass membrane protein</topology>
    </subcellularLocation>
    <subcellularLocation>
        <location evidence="8">Membrane</location>
        <topology evidence="8">Multi-pass membrane protein</topology>
    </subcellularLocation>
</comment>
<keyword evidence="12" id="KW-1185">Reference proteome</keyword>
<evidence type="ECO:0000256" key="9">
    <source>
        <dbReference type="SAM" id="Phobius"/>
    </source>
</evidence>
<proteinExistence type="inferred from homology"/>
<keyword evidence="3" id="KW-1003">Cell membrane</keyword>
<keyword evidence="5 8" id="KW-0653">Protein transport</keyword>
<organism evidence="11 12">
    <name type="scientific">Polynucleobacter kasalickyi</name>
    <dbReference type="NCBI Taxonomy" id="1938817"/>
    <lineage>
        <taxon>Bacteria</taxon>
        <taxon>Pseudomonadati</taxon>
        <taxon>Pseudomonadota</taxon>
        <taxon>Betaproteobacteria</taxon>
        <taxon>Burkholderiales</taxon>
        <taxon>Burkholderiaceae</taxon>
        <taxon>Polynucleobacter</taxon>
    </lineage>
</organism>
<feature type="domain" description="MotA/TolQ/ExbB proton channel" evidence="10">
    <location>
        <begin position="77"/>
        <end position="195"/>
    </location>
</feature>
<sequence length="210" mass="22701">MLTIILATGWPIWPLLLISIIGLAILLERTWFLQKKRIAPAHTLDHALTLAIQIQDSSTSSLSQQEQTQQMTQLATESILGKILAAGLNSISVAQDQLQCLEAMREVAGPCIKQLNQYLNALATIATLAPLMGLFGTVLGMIEIFASQGGTSNPTQLAQGISMALYNTAFGLLIAIPAIAGWRFLRGLANDRQDELNAATRLFIKANFAD</sequence>
<gene>
    <name evidence="11" type="ORF">SAMN06296008_10161</name>
</gene>
<dbReference type="InterPro" id="IPR002898">
    <property type="entry name" value="MotA_ExbB_proton_chnl"/>
</dbReference>
<reference evidence="11 12" key="1">
    <citation type="submission" date="2017-04" db="EMBL/GenBank/DDBJ databases">
        <authorList>
            <person name="Afonso C.L."/>
            <person name="Miller P.J."/>
            <person name="Scott M.A."/>
            <person name="Spackman E."/>
            <person name="Goraichik I."/>
            <person name="Dimitrov K.M."/>
            <person name="Suarez D.L."/>
            <person name="Swayne D.E."/>
        </authorList>
    </citation>
    <scope>NUCLEOTIDE SEQUENCE [LARGE SCALE GENOMIC DNA]</scope>
    <source>
        <strain evidence="11 12">VK13</strain>
    </source>
</reference>
<comment type="similarity">
    <text evidence="8">Belongs to the exbB/tolQ family.</text>
</comment>
<evidence type="ECO:0000313" key="11">
    <source>
        <dbReference type="EMBL" id="SMC30135.1"/>
    </source>
</evidence>
<dbReference type="GO" id="GO:0017038">
    <property type="term" value="P:protein import"/>
    <property type="evidence" value="ECO:0007669"/>
    <property type="project" value="TreeGrafter"/>
</dbReference>
<dbReference type="Proteomes" id="UP000192708">
    <property type="component" value="Unassembled WGS sequence"/>
</dbReference>
<evidence type="ECO:0000256" key="3">
    <source>
        <dbReference type="ARBA" id="ARBA00022475"/>
    </source>
</evidence>
<evidence type="ECO:0000313" key="12">
    <source>
        <dbReference type="Proteomes" id="UP000192708"/>
    </source>
</evidence>
<dbReference type="GO" id="GO:0005886">
    <property type="term" value="C:plasma membrane"/>
    <property type="evidence" value="ECO:0007669"/>
    <property type="project" value="UniProtKB-SubCell"/>
</dbReference>
<protein>
    <submittedName>
        <fullName evidence="11">Biopolymer transport protein ExbB</fullName>
    </submittedName>
</protein>
<evidence type="ECO:0000256" key="4">
    <source>
        <dbReference type="ARBA" id="ARBA00022692"/>
    </source>
</evidence>
<evidence type="ECO:0000256" key="8">
    <source>
        <dbReference type="RuleBase" id="RU004057"/>
    </source>
</evidence>
<keyword evidence="6 9" id="KW-1133">Transmembrane helix</keyword>